<dbReference type="InterPro" id="IPR038586">
    <property type="entry name" value="Tctex-1-like_sf"/>
</dbReference>
<name>A0A2G8JYU7_STIJA</name>
<evidence type="ECO:0000313" key="3">
    <source>
        <dbReference type="EMBL" id="PIK40918.1"/>
    </source>
</evidence>
<protein>
    <submittedName>
        <fullName evidence="3">Putative tctex1 domain-containing protein 1-B-like</fullName>
    </submittedName>
</protein>
<evidence type="ECO:0000256" key="1">
    <source>
        <dbReference type="ARBA" id="ARBA00005361"/>
    </source>
</evidence>
<dbReference type="GO" id="GO:0005737">
    <property type="term" value="C:cytoplasm"/>
    <property type="evidence" value="ECO:0007669"/>
    <property type="project" value="TreeGrafter"/>
</dbReference>
<feature type="compositionally biased region" description="Polar residues" evidence="2">
    <location>
        <begin position="162"/>
        <end position="171"/>
    </location>
</feature>
<reference evidence="3 4" key="1">
    <citation type="journal article" date="2017" name="PLoS Biol.">
        <title>The sea cucumber genome provides insights into morphological evolution and visceral regeneration.</title>
        <authorList>
            <person name="Zhang X."/>
            <person name="Sun L."/>
            <person name="Yuan J."/>
            <person name="Sun Y."/>
            <person name="Gao Y."/>
            <person name="Zhang L."/>
            <person name="Li S."/>
            <person name="Dai H."/>
            <person name="Hamel J.F."/>
            <person name="Liu C."/>
            <person name="Yu Y."/>
            <person name="Liu S."/>
            <person name="Lin W."/>
            <person name="Guo K."/>
            <person name="Jin S."/>
            <person name="Xu P."/>
            <person name="Storey K.B."/>
            <person name="Huan P."/>
            <person name="Zhang T."/>
            <person name="Zhou Y."/>
            <person name="Zhang J."/>
            <person name="Lin C."/>
            <person name="Li X."/>
            <person name="Xing L."/>
            <person name="Huo D."/>
            <person name="Sun M."/>
            <person name="Wang L."/>
            <person name="Mercier A."/>
            <person name="Li F."/>
            <person name="Yang H."/>
            <person name="Xiang J."/>
        </authorList>
    </citation>
    <scope>NUCLEOTIDE SEQUENCE [LARGE SCALE GENOMIC DNA]</scope>
    <source>
        <strain evidence="3">Shaxun</strain>
        <tissue evidence="3">Muscle</tissue>
    </source>
</reference>
<feature type="compositionally biased region" description="Low complexity" evidence="2">
    <location>
        <begin position="49"/>
        <end position="61"/>
    </location>
</feature>
<comment type="similarity">
    <text evidence="1">Belongs to the dynein light chain Tctex-type family.</text>
</comment>
<feature type="region of interest" description="Disordered" evidence="2">
    <location>
        <begin position="81"/>
        <end position="171"/>
    </location>
</feature>
<gene>
    <name evidence="3" type="ORF">BSL78_22232</name>
</gene>
<organism evidence="3 4">
    <name type="scientific">Stichopus japonicus</name>
    <name type="common">Sea cucumber</name>
    <dbReference type="NCBI Taxonomy" id="307972"/>
    <lineage>
        <taxon>Eukaryota</taxon>
        <taxon>Metazoa</taxon>
        <taxon>Echinodermata</taxon>
        <taxon>Eleutherozoa</taxon>
        <taxon>Echinozoa</taxon>
        <taxon>Holothuroidea</taxon>
        <taxon>Aspidochirotacea</taxon>
        <taxon>Aspidochirotida</taxon>
        <taxon>Stichopodidae</taxon>
        <taxon>Apostichopus</taxon>
    </lineage>
</organism>
<feature type="compositionally biased region" description="Polar residues" evidence="2">
    <location>
        <begin position="95"/>
        <end position="105"/>
    </location>
</feature>
<evidence type="ECO:0000313" key="4">
    <source>
        <dbReference type="Proteomes" id="UP000230750"/>
    </source>
</evidence>
<feature type="region of interest" description="Disordered" evidence="2">
    <location>
        <begin position="25"/>
        <end position="61"/>
    </location>
</feature>
<keyword evidence="4" id="KW-1185">Reference proteome</keyword>
<accession>A0A2G8JYU7</accession>
<comment type="caution">
    <text evidence="3">The sequence shown here is derived from an EMBL/GenBank/DDBJ whole genome shotgun (WGS) entry which is preliminary data.</text>
</comment>
<dbReference type="PANTHER" id="PTHR21255:SF65">
    <property type="entry name" value="TCTEX1 DOMAIN-CONTAINING PROTEIN 2"/>
    <property type="match status" value="1"/>
</dbReference>
<dbReference type="AlphaFoldDB" id="A0A2G8JYU7"/>
<dbReference type="InterPro" id="IPR005334">
    <property type="entry name" value="Tctex-1-like"/>
</dbReference>
<feature type="compositionally biased region" description="Polar residues" evidence="2">
    <location>
        <begin position="136"/>
        <end position="152"/>
    </location>
</feature>
<proteinExistence type="inferred from homology"/>
<evidence type="ECO:0000256" key="2">
    <source>
        <dbReference type="SAM" id="MobiDB-lite"/>
    </source>
</evidence>
<dbReference type="CDD" id="cd21451">
    <property type="entry name" value="DLC-like_TCTEX1D"/>
    <property type="match status" value="1"/>
</dbReference>
<sequence>MESSSRTIPHRKFASVGEYGQLPVIPAQSGATDREAGAVRKMSTSRCISDTSPVSPPSLLSTTSASRRWCYVRLLNRTTPSPRYRRLSPARPQHVRQSGRSSYSNYPALGNTAITDTRERKLSLSTSVGTRRRKISSSSTHSDLTLYSSAKNQSRRNDVSDSEPSTKSQTGYAHLAQGLQRIIVSKRVARNFRQRVHEQIVDRKGRGILAFAQRPRGRESVLKTVTIEPTYQLEPVDKFSLYHHRILSIMNEQLCLFLDGERYNGRKCARQAQFLSVRIKDEVKALGLDRYKVITVVTIGENIGQSLQVSSRAVWDTLTDSFVSTNFQNSTLFCIAKVFAVYCE</sequence>
<dbReference type="GO" id="GO:0005868">
    <property type="term" value="C:cytoplasmic dynein complex"/>
    <property type="evidence" value="ECO:0007669"/>
    <property type="project" value="TreeGrafter"/>
</dbReference>
<dbReference type="Pfam" id="PF03645">
    <property type="entry name" value="Tctex-1"/>
    <property type="match status" value="1"/>
</dbReference>
<dbReference type="OrthoDB" id="10260741at2759"/>
<dbReference type="GO" id="GO:0045505">
    <property type="term" value="F:dynein intermediate chain binding"/>
    <property type="evidence" value="ECO:0007669"/>
    <property type="project" value="TreeGrafter"/>
</dbReference>
<dbReference type="Gene3D" id="3.30.1140.40">
    <property type="entry name" value="Tctex-1"/>
    <property type="match status" value="1"/>
</dbReference>
<dbReference type="Proteomes" id="UP000230750">
    <property type="component" value="Unassembled WGS sequence"/>
</dbReference>
<dbReference type="GO" id="GO:0007018">
    <property type="term" value="P:microtubule-based movement"/>
    <property type="evidence" value="ECO:0007669"/>
    <property type="project" value="TreeGrafter"/>
</dbReference>
<dbReference type="STRING" id="307972.A0A2G8JYU7"/>
<dbReference type="PANTHER" id="PTHR21255">
    <property type="entry name" value="T-COMPLEX-ASSOCIATED-TESTIS-EXPRESSED 1/ DYNEIN LIGHT CHAIN"/>
    <property type="match status" value="1"/>
</dbReference>
<dbReference type="EMBL" id="MRZV01001072">
    <property type="protein sequence ID" value="PIK40918.1"/>
    <property type="molecule type" value="Genomic_DNA"/>
</dbReference>